<dbReference type="Proteomes" id="UP000250241">
    <property type="component" value="Chromosome"/>
</dbReference>
<proteinExistence type="predicted"/>
<evidence type="ECO:0000313" key="1">
    <source>
        <dbReference type="EMBL" id="BAV87226.1"/>
    </source>
</evidence>
<keyword evidence="2" id="KW-1185">Reference proteome</keyword>
<accession>A0A2Z5QY19</accession>
<dbReference type="EMBL" id="AP017895">
    <property type="protein sequence ID" value="BAV87226.1"/>
    <property type="molecule type" value="Genomic_DNA"/>
</dbReference>
<name>A0A2Z5QY19_9MICC</name>
<dbReference type="KEGG" id="raj:RA11412_0927"/>
<dbReference type="AlphaFoldDB" id="A0A2Z5QY19"/>
<sequence>MTDLSYGQEYFCIPLRGGPHDLLYMLRTACCAPWAGRSLTFT</sequence>
<gene>
    <name evidence="1" type="ORF">RA11412_0927</name>
</gene>
<organism evidence="1 2">
    <name type="scientific">Rothia aeria</name>
    <dbReference type="NCBI Taxonomy" id="172042"/>
    <lineage>
        <taxon>Bacteria</taxon>
        <taxon>Bacillati</taxon>
        <taxon>Actinomycetota</taxon>
        <taxon>Actinomycetes</taxon>
        <taxon>Micrococcales</taxon>
        <taxon>Micrococcaceae</taxon>
        <taxon>Rothia</taxon>
    </lineage>
</organism>
<evidence type="ECO:0000313" key="2">
    <source>
        <dbReference type="Proteomes" id="UP000250241"/>
    </source>
</evidence>
<reference evidence="1 2" key="1">
    <citation type="submission" date="2016-10" db="EMBL/GenBank/DDBJ databases">
        <title>Genome sequence of Rothia aeria strain JCM11412.</title>
        <authorList>
            <person name="Nambu T."/>
        </authorList>
    </citation>
    <scope>NUCLEOTIDE SEQUENCE [LARGE SCALE GENOMIC DNA]</scope>
    <source>
        <strain evidence="1 2">JCM 11412</strain>
    </source>
</reference>
<protein>
    <submittedName>
        <fullName evidence="1">Uncharacterized protein</fullName>
    </submittedName>
</protein>